<proteinExistence type="predicted"/>
<gene>
    <name evidence="2" type="ORF">Cyrtocomes_01115</name>
</gene>
<feature type="region of interest" description="Disordered" evidence="1">
    <location>
        <begin position="44"/>
        <end position="65"/>
    </location>
</feature>
<dbReference type="Proteomes" id="UP001293791">
    <property type="component" value="Unassembled WGS sequence"/>
</dbReference>
<evidence type="ECO:0000313" key="3">
    <source>
        <dbReference type="Proteomes" id="UP001293791"/>
    </source>
</evidence>
<name>A0ABU5L9B7_9RICK</name>
<evidence type="ECO:0008006" key="4">
    <source>
        <dbReference type="Google" id="ProtNLM"/>
    </source>
</evidence>
<evidence type="ECO:0000256" key="1">
    <source>
        <dbReference type="SAM" id="MobiDB-lite"/>
    </source>
</evidence>
<feature type="compositionally biased region" description="Acidic residues" evidence="1">
    <location>
        <begin position="52"/>
        <end position="62"/>
    </location>
</feature>
<sequence length="114" mass="12074">MLCILNSAEGGKSNEAREFMLNEVYVAYGAKTCDGMRKCLEEQARNSGHVEGEEEVGGEEESDKCASNFGIDADEVELGANGLFASAPAMLLDVIGAQGGHAELETAFDTFVCC</sequence>
<keyword evidence="3" id="KW-1185">Reference proteome</keyword>
<accession>A0ABU5L9B7</accession>
<comment type="caution">
    <text evidence="2">The sequence shown here is derived from an EMBL/GenBank/DDBJ whole genome shotgun (WGS) entry which is preliminary data.</text>
</comment>
<reference evidence="2 3" key="1">
    <citation type="submission" date="2023-02" db="EMBL/GenBank/DDBJ databases">
        <title>Host association and intracellularity evolved multiple times independently in the Rickettsiales.</title>
        <authorList>
            <person name="Castelli M."/>
            <person name="Nardi T."/>
            <person name="Gammuto L."/>
            <person name="Bellinzona G."/>
            <person name="Sabaneyeva E."/>
            <person name="Potekhin A."/>
            <person name="Serra V."/>
            <person name="Petroni G."/>
            <person name="Sassera D."/>
        </authorList>
    </citation>
    <scope>NUCLEOTIDE SEQUENCE [LARGE SCALE GENOMIC DNA]</scope>
    <source>
        <strain evidence="2 3">BOD18</strain>
    </source>
</reference>
<evidence type="ECO:0000313" key="2">
    <source>
        <dbReference type="EMBL" id="MDZ5762721.1"/>
    </source>
</evidence>
<dbReference type="EMBL" id="JARGYT010000095">
    <property type="protein sequence ID" value="MDZ5762721.1"/>
    <property type="molecule type" value="Genomic_DNA"/>
</dbReference>
<organism evidence="2 3">
    <name type="scientific">Candidatus Cyrtobacter comes</name>
    <dbReference type="NCBI Taxonomy" id="675776"/>
    <lineage>
        <taxon>Bacteria</taxon>
        <taxon>Pseudomonadati</taxon>
        <taxon>Pseudomonadota</taxon>
        <taxon>Alphaproteobacteria</taxon>
        <taxon>Rickettsiales</taxon>
        <taxon>Candidatus Midichloriaceae</taxon>
        <taxon>Candidatus Cyrtobacter</taxon>
    </lineage>
</organism>
<protein>
    <recommendedName>
        <fullName evidence="4">Phycocyanin alpha subunit</fullName>
    </recommendedName>
</protein>